<dbReference type="InterPro" id="IPR050266">
    <property type="entry name" value="AB_hydrolase_sf"/>
</dbReference>
<evidence type="ECO:0000313" key="3">
    <source>
        <dbReference type="EMBL" id="SDE06306.1"/>
    </source>
</evidence>
<dbReference type="PRINTS" id="PR00111">
    <property type="entry name" value="ABHYDROLASE"/>
</dbReference>
<evidence type="ECO:0000313" key="4">
    <source>
        <dbReference type="Proteomes" id="UP000199417"/>
    </source>
</evidence>
<dbReference type="PANTHER" id="PTHR43798">
    <property type="entry name" value="MONOACYLGLYCEROL LIPASE"/>
    <property type="match status" value="1"/>
</dbReference>
<dbReference type="Pfam" id="PF12697">
    <property type="entry name" value="Abhydrolase_6"/>
    <property type="match status" value="1"/>
</dbReference>
<dbReference type="GO" id="GO:0003824">
    <property type="term" value="F:catalytic activity"/>
    <property type="evidence" value="ECO:0007669"/>
    <property type="project" value="UniProtKB-ARBA"/>
</dbReference>
<dbReference type="EMBL" id="FNAB01000009">
    <property type="protein sequence ID" value="SDE06306.1"/>
    <property type="molecule type" value="Genomic_DNA"/>
</dbReference>
<proteinExistence type="predicted"/>
<organism evidence="3 4">
    <name type="scientific">Rhodococcus tukisamuensis</name>
    <dbReference type="NCBI Taxonomy" id="168276"/>
    <lineage>
        <taxon>Bacteria</taxon>
        <taxon>Bacillati</taxon>
        <taxon>Actinomycetota</taxon>
        <taxon>Actinomycetes</taxon>
        <taxon>Mycobacteriales</taxon>
        <taxon>Nocardiaceae</taxon>
        <taxon>Rhodococcus</taxon>
    </lineage>
</organism>
<protein>
    <submittedName>
        <fullName evidence="3">Pimeloyl-ACP methyl ester carboxylesterase</fullName>
    </submittedName>
</protein>
<feature type="compositionally biased region" description="Basic residues" evidence="1">
    <location>
        <begin position="11"/>
        <end position="22"/>
    </location>
</feature>
<dbReference type="STRING" id="168276.SAMN05444580_109148"/>
<evidence type="ECO:0000256" key="1">
    <source>
        <dbReference type="SAM" id="MobiDB-lite"/>
    </source>
</evidence>
<evidence type="ECO:0000259" key="2">
    <source>
        <dbReference type="Pfam" id="PF12697"/>
    </source>
</evidence>
<dbReference type="Proteomes" id="UP000199417">
    <property type="component" value="Unassembled WGS sequence"/>
</dbReference>
<dbReference type="PANTHER" id="PTHR43798:SF33">
    <property type="entry name" value="HYDROLASE, PUTATIVE (AFU_ORTHOLOGUE AFUA_2G14860)-RELATED"/>
    <property type="match status" value="1"/>
</dbReference>
<keyword evidence="4" id="KW-1185">Reference proteome</keyword>
<feature type="region of interest" description="Disordered" evidence="1">
    <location>
        <begin position="1"/>
        <end position="46"/>
    </location>
</feature>
<reference evidence="3 4" key="1">
    <citation type="submission" date="2016-10" db="EMBL/GenBank/DDBJ databases">
        <authorList>
            <person name="de Groot N.N."/>
        </authorList>
    </citation>
    <scope>NUCLEOTIDE SEQUENCE [LARGE SCALE GENOMIC DNA]</scope>
    <source>
        <strain evidence="3 4">JCM 11308</strain>
    </source>
</reference>
<dbReference type="InterPro" id="IPR000073">
    <property type="entry name" value="AB_hydrolase_1"/>
</dbReference>
<name>A0A1G6ZXE6_9NOCA</name>
<sequence length="328" mass="34225">MSPMTQTVPRCRPRPHLHHWHPRPLTAAALPSPSSPPVAESGDGADAEDVVAAAELRWHEARVDGESVSYAAAGSGRTVVFLHGWGLTHRTYVRALEHLADRGVRVLAPALPGLGGTPELPMEQRSLPGYAHWLGRFLDAVGVAGPVTLVGHSFGGGVAAQAAHDLPGRVEGLTLVNSVGGAAWSDGPAGVRPIADRPLWYWGAAATGDALSVRPSAAGLAAVAVDALRNVVRSPGAFWRTAHLARTADLTSELDELAARGLPVTLLWGRGDTVIPRASFESLRARLHHAVVVTVPGHHGWLIDDPARFGDAMAGVLATTGVTAAETA</sequence>
<dbReference type="InterPro" id="IPR029058">
    <property type="entry name" value="AB_hydrolase_fold"/>
</dbReference>
<feature type="domain" description="AB hydrolase-1" evidence="2">
    <location>
        <begin position="79"/>
        <end position="311"/>
    </location>
</feature>
<gene>
    <name evidence="3" type="ORF">SAMN05444580_109148</name>
</gene>
<dbReference type="Gene3D" id="3.40.50.1820">
    <property type="entry name" value="alpha/beta hydrolase"/>
    <property type="match status" value="1"/>
</dbReference>
<dbReference type="SUPFAM" id="SSF53474">
    <property type="entry name" value="alpha/beta-Hydrolases"/>
    <property type="match status" value="1"/>
</dbReference>
<dbReference type="AlphaFoldDB" id="A0A1G6ZXE6"/>
<accession>A0A1G6ZXE6</accession>
<dbReference type="GO" id="GO:0016020">
    <property type="term" value="C:membrane"/>
    <property type="evidence" value="ECO:0007669"/>
    <property type="project" value="TreeGrafter"/>
</dbReference>
<feature type="compositionally biased region" description="Low complexity" evidence="1">
    <location>
        <begin position="23"/>
        <end position="42"/>
    </location>
</feature>